<sequence length="116" mass="13383">MKLHIERIFGVVKKRWVILTRPAQYDMDVQVRIPPALAALHNFILQFDPADIKNLLENQEFDETEGQELPDISQFGGLAEGPPTSDEKAMAEKKRDEIAQSMWEQYQEWLSTQGLL</sequence>
<dbReference type="OrthoDB" id="1681765at2759"/>
<accession>A0A9P5PBE0</accession>
<comment type="caution">
    <text evidence="2">The sequence shown here is derived from an EMBL/GenBank/DDBJ whole genome shotgun (WGS) entry which is preliminary data.</text>
</comment>
<protein>
    <recommendedName>
        <fullName evidence="4">DDE Tnp4 domain-containing protein</fullName>
    </recommendedName>
</protein>
<evidence type="ECO:0000313" key="3">
    <source>
        <dbReference type="Proteomes" id="UP000772434"/>
    </source>
</evidence>
<dbReference type="Proteomes" id="UP000772434">
    <property type="component" value="Unassembled WGS sequence"/>
</dbReference>
<organism evidence="2 3">
    <name type="scientific">Rhodocollybia butyracea</name>
    <dbReference type="NCBI Taxonomy" id="206335"/>
    <lineage>
        <taxon>Eukaryota</taxon>
        <taxon>Fungi</taxon>
        <taxon>Dikarya</taxon>
        <taxon>Basidiomycota</taxon>
        <taxon>Agaricomycotina</taxon>
        <taxon>Agaricomycetes</taxon>
        <taxon>Agaricomycetidae</taxon>
        <taxon>Agaricales</taxon>
        <taxon>Marasmiineae</taxon>
        <taxon>Omphalotaceae</taxon>
        <taxon>Rhodocollybia</taxon>
    </lineage>
</organism>
<gene>
    <name evidence="2" type="ORF">BDP27DRAFT_1491380</name>
</gene>
<feature type="region of interest" description="Disordered" evidence="1">
    <location>
        <begin position="67"/>
        <end position="86"/>
    </location>
</feature>
<evidence type="ECO:0000256" key="1">
    <source>
        <dbReference type="SAM" id="MobiDB-lite"/>
    </source>
</evidence>
<proteinExistence type="predicted"/>
<dbReference type="EMBL" id="JADNRY010000229">
    <property type="protein sequence ID" value="KAF9060758.1"/>
    <property type="molecule type" value="Genomic_DNA"/>
</dbReference>
<dbReference type="AlphaFoldDB" id="A0A9P5PBE0"/>
<evidence type="ECO:0008006" key="4">
    <source>
        <dbReference type="Google" id="ProtNLM"/>
    </source>
</evidence>
<name>A0A9P5PBE0_9AGAR</name>
<keyword evidence="3" id="KW-1185">Reference proteome</keyword>
<reference evidence="2" key="1">
    <citation type="submission" date="2020-11" db="EMBL/GenBank/DDBJ databases">
        <authorList>
            <consortium name="DOE Joint Genome Institute"/>
            <person name="Ahrendt S."/>
            <person name="Riley R."/>
            <person name="Andreopoulos W."/>
            <person name="Labutti K."/>
            <person name="Pangilinan J."/>
            <person name="Ruiz-Duenas F.J."/>
            <person name="Barrasa J.M."/>
            <person name="Sanchez-Garcia M."/>
            <person name="Camarero S."/>
            <person name="Miyauchi S."/>
            <person name="Serrano A."/>
            <person name="Linde D."/>
            <person name="Babiker R."/>
            <person name="Drula E."/>
            <person name="Ayuso-Fernandez I."/>
            <person name="Pacheco R."/>
            <person name="Padilla G."/>
            <person name="Ferreira P."/>
            <person name="Barriuso J."/>
            <person name="Kellner H."/>
            <person name="Castanera R."/>
            <person name="Alfaro M."/>
            <person name="Ramirez L."/>
            <person name="Pisabarro A.G."/>
            <person name="Kuo A."/>
            <person name="Tritt A."/>
            <person name="Lipzen A."/>
            <person name="He G."/>
            <person name="Yan M."/>
            <person name="Ng V."/>
            <person name="Cullen D."/>
            <person name="Martin F."/>
            <person name="Rosso M.-N."/>
            <person name="Henrissat B."/>
            <person name="Hibbett D."/>
            <person name="Martinez A.T."/>
            <person name="Grigoriev I.V."/>
        </authorList>
    </citation>
    <scope>NUCLEOTIDE SEQUENCE</scope>
    <source>
        <strain evidence="2">AH 40177</strain>
    </source>
</reference>
<evidence type="ECO:0000313" key="2">
    <source>
        <dbReference type="EMBL" id="KAF9060758.1"/>
    </source>
</evidence>